<evidence type="ECO:0008006" key="4">
    <source>
        <dbReference type="Google" id="ProtNLM"/>
    </source>
</evidence>
<feature type="region of interest" description="Disordered" evidence="1">
    <location>
        <begin position="88"/>
        <end position="123"/>
    </location>
</feature>
<comment type="caution">
    <text evidence="2">The sequence shown here is derived from an EMBL/GenBank/DDBJ whole genome shotgun (WGS) entry which is preliminary data.</text>
</comment>
<reference evidence="2 3" key="1">
    <citation type="submission" date="2019-02" db="EMBL/GenBank/DDBJ databases">
        <title>Genome sequencing of the rare red list fungi Phellinidium pouzarii.</title>
        <authorList>
            <person name="Buettner E."/>
            <person name="Kellner H."/>
        </authorList>
    </citation>
    <scope>NUCLEOTIDE SEQUENCE [LARGE SCALE GENOMIC DNA]</scope>
    <source>
        <strain evidence="2 3">DSM 108285</strain>
    </source>
</reference>
<dbReference type="GO" id="GO:0045254">
    <property type="term" value="C:pyruvate dehydrogenase complex"/>
    <property type="evidence" value="ECO:0007669"/>
    <property type="project" value="InterPro"/>
</dbReference>
<dbReference type="AlphaFoldDB" id="A0A4S4LDY8"/>
<evidence type="ECO:0000313" key="2">
    <source>
        <dbReference type="EMBL" id="THH09371.1"/>
    </source>
</evidence>
<keyword evidence="3" id="KW-1185">Reference proteome</keyword>
<proteinExistence type="predicted"/>
<feature type="compositionally biased region" description="Low complexity" evidence="1">
    <location>
        <begin position="105"/>
        <end position="118"/>
    </location>
</feature>
<dbReference type="GO" id="GO:0006086">
    <property type="term" value="P:pyruvate decarboxylation to acetyl-CoA"/>
    <property type="evidence" value="ECO:0007669"/>
    <property type="project" value="InterPro"/>
</dbReference>
<evidence type="ECO:0000256" key="1">
    <source>
        <dbReference type="SAM" id="MobiDB-lite"/>
    </source>
</evidence>
<dbReference type="PANTHER" id="PTHR23151:SF82">
    <property type="entry name" value="PYRUVATE DEHYDROGENASE COMPLEX PROTEIN X COMPONENT, MITOCHONDRIAL"/>
    <property type="match status" value="1"/>
</dbReference>
<name>A0A4S4LDY8_9AGAM</name>
<dbReference type="OrthoDB" id="537444at2759"/>
<dbReference type="GO" id="GO:0004742">
    <property type="term" value="F:dihydrolipoyllysine-residue acetyltransferase activity"/>
    <property type="evidence" value="ECO:0007669"/>
    <property type="project" value="TreeGrafter"/>
</dbReference>
<dbReference type="EMBL" id="SGPK01000066">
    <property type="protein sequence ID" value="THH09371.1"/>
    <property type="molecule type" value="Genomic_DNA"/>
</dbReference>
<dbReference type="Proteomes" id="UP000308199">
    <property type="component" value="Unassembled WGS sequence"/>
</dbReference>
<dbReference type="InterPro" id="IPR045257">
    <property type="entry name" value="E2/Pdx1"/>
</dbReference>
<gene>
    <name evidence="2" type="ORF">EW145_g2072</name>
</gene>
<accession>A0A4S4LDY8</accession>
<organism evidence="2 3">
    <name type="scientific">Phellinidium pouzarii</name>
    <dbReference type="NCBI Taxonomy" id="167371"/>
    <lineage>
        <taxon>Eukaryota</taxon>
        <taxon>Fungi</taxon>
        <taxon>Dikarya</taxon>
        <taxon>Basidiomycota</taxon>
        <taxon>Agaricomycotina</taxon>
        <taxon>Agaricomycetes</taxon>
        <taxon>Hymenochaetales</taxon>
        <taxon>Hymenochaetaceae</taxon>
        <taxon>Phellinidium</taxon>
    </lineage>
</organism>
<sequence>MQCIRRVSSTLASSSSASSSQLLKRRYKATIDVEAQDDGILGKIIVSYMFSQTGLSTQLVLQAIDGAKNVPVGKIIAIIAEEGDDVSNLEIPNEDTSQVAEESKSAQPVQAQQSSPKVAAPQLHVQHSRPLFPSVQRILLENGINNAGKIKGSGVRGMIPKSVFPEAKREKDAPKPMDGLAIRQLIVSSLSQSSLRARSLSSPAAPHDFDSIVADYLPAAVPTPKSASKQTISTGSYFDGLI</sequence>
<dbReference type="PANTHER" id="PTHR23151">
    <property type="entry name" value="DIHYDROLIPOAMIDE ACETYL/SUCCINYL-TRANSFERASE-RELATED"/>
    <property type="match status" value="1"/>
</dbReference>
<evidence type="ECO:0000313" key="3">
    <source>
        <dbReference type="Proteomes" id="UP000308199"/>
    </source>
</evidence>
<protein>
    <recommendedName>
        <fullName evidence="4">Peripheral subunit-binding (PSBD) domain-containing protein</fullName>
    </recommendedName>
</protein>